<keyword evidence="3" id="KW-1185">Reference proteome</keyword>
<evidence type="ECO:0000313" key="2">
    <source>
        <dbReference type="EMBL" id="CEJ53683.1"/>
    </source>
</evidence>
<dbReference type="SUPFAM" id="SSF55729">
    <property type="entry name" value="Acyl-CoA N-acyltransferases (Nat)"/>
    <property type="match status" value="1"/>
</dbReference>
<proteinExistence type="predicted"/>
<dbReference type="InterPro" id="IPR016181">
    <property type="entry name" value="Acyl_CoA_acyltransferase"/>
</dbReference>
<gene>
    <name evidence="2" type="ORF">PMG11_00032</name>
</gene>
<dbReference type="STRING" id="104259.A0A0F7TFB9"/>
<dbReference type="Proteomes" id="UP000042958">
    <property type="component" value="Unassembled WGS sequence"/>
</dbReference>
<dbReference type="Gene3D" id="3.40.630.30">
    <property type="match status" value="1"/>
</dbReference>
<organism evidence="2 3">
    <name type="scientific">Penicillium brasilianum</name>
    <dbReference type="NCBI Taxonomy" id="104259"/>
    <lineage>
        <taxon>Eukaryota</taxon>
        <taxon>Fungi</taxon>
        <taxon>Dikarya</taxon>
        <taxon>Ascomycota</taxon>
        <taxon>Pezizomycotina</taxon>
        <taxon>Eurotiomycetes</taxon>
        <taxon>Eurotiomycetidae</taxon>
        <taxon>Eurotiales</taxon>
        <taxon>Aspergillaceae</taxon>
        <taxon>Penicillium</taxon>
    </lineage>
</organism>
<dbReference type="OrthoDB" id="410198at2759"/>
<accession>A0A0F7TFB9</accession>
<evidence type="ECO:0000313" key="3">
    <source>
        <dbReference type="Proteomes" id="UP000042958"/>
    </source>
</evidence>
<dbReference type="CDD" id="cd04301">
    <property type="entry name" value="NAT_SF"/>
    <property type="match status" value="1"/>
</dbReference>
<dbReference type="InterPro" id="IPR052523">
    <property type="entry name" value="Trichothecene_AcTrans"/>
</dbReference>
<dbReference type="InterPro" id="IPR000182">
    <property type="entry name" value="GNAT_dom"/>
</dbReference>
<reference evidence="3" key="1">
    <citation type="journal article" date="2015" name="Genome Announc.">
        <title>Draft genome sequence of the fungus Penicillium brasilianum MG11.</title>
        <authorList>
            <person name="Horn F."/>
            <person name="Linde J."/>
            <person name="Mattern D.J."/>
            <person name="Walther G."/>
            <person name="Guthke R."/>
            <person name="Brakhage A.A."/>
            <person name="Valiante V."/>
        </authorList>
    </citation>
    <scope>NUCLEOTIDE SEQUENCE [LARGE SCALE GENOMIC DNA]</scope>
    <source>
        <strain evidence="3">MG11</strain>
    </source>
</reference>
<dbReference type="EMBL" id="CDHK01000001">
    <property type="protein sequence ID" value="CEJ53683.1"/>
    <property type="molecule type" value="Genomic_DNA"/>
</dbReference>
<feature type="domain" description="N-acetyltransferase" evidence="1">
    <location>
        <begin position="66"/>
        <end position="218"/>
    </location>
</feature>
<dbReference type="PANTHER" id="PTHR42791:SF2">
    <property type="entry name" value="N-ACETYLTRANSFERASE DOMAIN-CONTAINING PROTEIN"/>
    <property type="match status" value="1"/>
</dbReference>
<sequence>MAFHILYAEESDAPSLAKINTLSFQGRGFLSQVFPETSQEGLQAYKAIYTMKHLANPQMHVLKVADPIRGVTVGYARWHIPESLYPRTNLPVLSEQAQEAARDFLQFSPRPMNEPLYAAFRGLLEECRKKHVTEKDMMLDLLATLPAYQRLGFGSTLLRWGTAKADEWQARIYLEATGEGYPVYIKHGWKPVEEVHLDRAKYGGQGRESFVLMIREPRPIQ</sequence>
<name>A0A0F7TFB9_PENBI</name>
<dbReference type="PANTHER" id="PTHR42791">
    <property type="entry name" value="GNAT FAMILY ACETYLTRANSFERASE"/>
    <property type="match status" value="1"/>
</dbReference>
<dbReference type="PROSITE" id="PS51186">
    <property type="entry name" value="GNAT"/>
    <property type="match status" value="1"/>
</dbReference>
<dbReference type="GO" id="GO:0016747">
    <property type="term" value="F:acyltransferase activity, transferring groups other than amino-acyl groups"/>
    <property type="evidence" value="ECO:0007669"/>
    <property type="project" value="InterPro"/>
</dbReference>
<protein>
    <recommendedName>
        <fullName evidence="1">N-acetyltransferase domain-containing protein</fullName>
    </recommendedName>
</protein>
<dbReference type="AlphaFoldDB" id="A0A0F7TFB9"/>
<evidence type="ECO:0000259" key="1">
    <source>
        <dbReference type="PROSITE" id="PS51186"/>
    </source>
</evidence>